<dbReference type="PANTHER" id="PTHR33744">
    <property type="entry name" value="CARBOHYDRATE DIACID REGULATOR"/>
    <property type="match status" value="1"/>
</dbReference>
<dbReference type="PATRIC" id="fig|1036673.3.peg.1621"/>
<evidence type="ECO:0000259" key="2">
    <source>
        <dbReference type="Pfam" id="PF05651"/>
    </source>
</evidence>
<dbReference type="AlphaFoldDB" id="F8FQM6"/>
<evidence type="ECO:0000259" key="3">
    <source>
        <dbReference type="Pfam" id="PF13556"/>
    </source>
</evidence>
<dbReference type="Proteomes" id="UP000006620">
    <property type="component" value="Chromosome"/>
</dbReference>
<dbReference type="InterPro" id="IPR009057">
    <property type="entry name" value="Homeodomain-like_sf"/>
</dbReference>
<dbReference type="Gene3D" id="1.10.10.2840">
    <property type="entry name" value="PucR C-terminal helix-turn-helix domain"/>
    <property type="match status" value="1"/>
</dbReference>
<dbReference type="HOGENOM" id="CLU_043769_1_1_9"/>
<reference evidence="5 6" key="2">
    <citation type="journal article" date="2013" name="Genome Announc.">
        <title>Genome Sequence of Growth-Improving Paenibacillus mucilaginosus Strain KNP414.</title>
        <authorList>
            <person name="Lu J.J."/>
            <person name="Wang J.F."/>
            <person name="Hu X.F."/>
        </authorList>
    </citation>
    <scope>NUCLEOTIDE SEQUENCE [LARGE SCALE GENOMIC DNA]</scope>
    <source>
        <strain evidence="5 6">KNP414</strain>
    </source>
</reference>
<feature type="domain" description="PucR C-terminal helix-turn-helix" evidence="3">
    <location>
        <begin position="352"/>
        <end position="404"/>
    </location>
</feature>
<dbReference type="Pfam" id="PF05651">
    <property type="entry name" value="Diacid_rec"/>
    <property type="match status" value="1"/>
</dbReference>
<reference evidence="6" key="1">
    <citation type="submission" date="2011-06" db="EMBL/GenBank/DDBJ databases">
        <title>Complete genome sequence of Paenibacillus mucilaginosus KNP414.</title>
        <authorList>
            <person name="Wang J."/>
            <person name="Hu S."/>
            <person name="Hu X."/>
            <person name="Zhang B."/>
            <person name="Dong D."/>
            <person name="Zhang S."/>
            <person name="Zhao K."/>
            <person name="Wu D."/>
        </authorList>
    </citation>
    <scope>NUCLEOTIDE SEQUENCE [LARGE SCALE GENOMIC DNA]</scope>
    <source>
        <strain evidence="6">KNP414</strain>
    </source>
</reference>
<dbReference type="EMBL" id="CP002869">
    <property type="protein sequence ID" value="AEI40381.1"/>
    <property type="molecule type" value="Genomic_DNA"/>
</dbReference>
<accession>F8FQM6</accession>
<dbReference type="SUPFAM" id="SSF46689">
    <property type="entry name" value="Homeodomain-like"/>
    <property type="match status" value="1"/>
</dbReference>
<comment type="similarity">
    <text evidence="1">Belongs to the CdaR family.</text>
</comment>
<feature type="domain" description="CdaR GGDEF-like" evidence="4">
    <location>
        <begin position="191"/>
        <end position="308"/>
    </location>
</feature>
<gene>
    <name evidence="5" type="ordered locus">KNP414_01819</name>
</gene>
<evidence type="ECO:0000313" key="5">
    <source>
        <dbReference type="EMBL" id="AEI40381.1"/>
    </source>
</evidence>
<dbReference type="PANTHER" id="PTHR33744:SF15">
    <property type="entry name" value="CARBOHYDRATE DIACID REGULATOR"/>
    <property type="match status" value="1"/>
</dbReference>
<name>F8FQM6_PAEMK</name>
<dbReference type="InterPro" id="IPR051448">
    <property type="entry name" value="CdaR-like_regulators"/>
</dbReference>
<evidence type="ECO:0000313" key="6">
    <source>
        <dbReference type="Proteomes" id="UP000006620"/>
    </source>
</evidence>
<dbReference type="InterPro" id="IPR041522">
    <property type="entry name" value="CdaR_GGDEF"/>
</dbReference>
<dbReference type="KEGG" id="pms:KNP414_01819"/>
<evidence type="ECO:0000259" key="4">
    <source>
        <dbReference type="Pfam" id="PF17853"/>
    </source>
</evidence>
<feature type="domain" description="Putative sugar diacid recognition" evidence="2">
    <location>
        <begin position="50"/>
        <end position="182"/>
    </location>
</feature>
<organism evidence="5 6">
    <name type="scientific">Paenibacillus mucilaginosus (strain KNP414)</name>
    <dbReference type="NCBI Taxonomy" id="1036673"/>
    <lineage>
        <taxon>Bacteria</taxon>
        <taxon>Bacillati</taxon>
        <taxon>Bacillota</taxon>
        <taxon>Bacilli</taxon>
        <taxon>Bacillales</taxon>
        <taxon>Paenibacillaceae</taxon>
        <taxon>Paenibacillus</taxon>
    </lineage>
</organism>
<dbReference type="InterPro" id="IPR042070">
    <property type="entry name" value="PucR_C-HTH_sf"/>
</dbReference>
<protein>
    <submittedName>
        <fullName evidence="5">Putative transcriptional regulator</fullName>
    </submittedName>
</protein>
<dbReference type="InterPro" id="IPR008599">
    <property type="entry name" value="Diacid_rec"/>
</dbReference>
<dbReference type="InterPro" id="IPR025736">
    <property type="entry name" value="PucR_C-HTH_dom"/>
</dbReference>
<sequence length="421" mass="47601">MGYDLLSDKLILGYNFHKVIRTNAQERLLNFIVFSVILTNKCSIEVNLLITRELATVIVRETMLRTNFNINVMDVSGHIIASGDPSRLGDYHAAAAYVIRQGQELLIDESNQSRWKGSQPGLNLPIIVHGQVVGAIGISGRIEEISPVAQLVKMTTELMIKQSQLKLQQEWRQLHMDWVLKELVEGTGIHEGKIDQRLQAIGCIITAPYQAIVIEHEPSLLFNTEERFFDVMSRRLAGRSILLSAYRPHRTLLLCYGNATSSLSSMLDQVRLMVTSCTADYCIGVGSLVQSLYAVRSSFEEAEAVLRYPSNKKRVLTYRQVAGPIIINELPSPIKEKLIYASKEYWNKKIEETLEAFFSSDLNMAEAAKLLGIHRNTMQYRLEQIHKQSGYNPQKFQEAHILQWIVWLQQALRAEGGGSAN</sequence>
<dbReference type="Pfam" id="PF13556">
    <property type="entry name" value="HTH_30"/>
    <property type="match status" value="1"/>
</dbReference>
<proteinExistence type="inferred from homology"/>
<dbReference type="Pfam" id="PF17853">
    <property type="entry name" value="GGDEF_2"/>
    <property type="match status" value="1"/>
</dbReference>
<evidence type="ECO:0000256" key="1">
    <source>
        <dbReference type="ARBA" id="ARBA00006754"/>
    </source>
</evidence>